<evidence type="ECO:0000256" key="5">
    <source>
        <dbReference type="ARBA" id="ARBA00022679"/>
    </source>
</evidence>
<evidence type="ECO:0000259" key="18">
    <source>
        <dbReference type="PROSITE" id="PS51382"/>
    </source>
</evidence>
<evidence type="ECO:0000256" key="14">
    <source>
        <dbReference type="ARBA" id="ARBA00081313"/>
    </source>
</evidence>
<feature type="transmembrane region" description="Helical" evidence="17">
    <location>
        <begin position="762"/>
        <end position="782"/>
    </location>
</feature>
<evidence type="ECO:0000256" key="16">
    <source>
        <dbReference type="SAM" id="MobiDB-lite"/>
    </source>
</evidence>
<comment type="catalytic activity">
    <reaction evidence="9">
        <text>[phosphate](n) + ATP = [phosphate](n+1) + ADP</text>
        <dbReference type="Rhea" id="RHEA:19573"/>
        <dbReference type="Rhea" id="RHEA-COMP:9859"/>
        <dbReference type="Rhea" id="RHEA-COMP:14280"/>
        <dbReference type="ChEBI" id="CHEBI:16838"/>
        <dbReference type="ChEBI" id="CHEBI:30616"/>
        <dbReference type="ChEBI" id="CHEBI:456216"/>
        <dbReference type="EC" id="2.7.4.1"/>
    </reaction>
    <physiologicalReaction direction="left-to-right" evidence="9">
        <dbReference type="Rhea" id="RHEA:19574"/>
    </physiologicalReaction>
</comment>
<evidence type="ECO:0000256" key="8">
    <source>
        <dbReference type="ARBA" id="ARBA00023136"/>
    </source>
</evidence>
<dbReference type="Pfam" id="PF09359">
    <property type="entry name" value="VTC"/>
    <property type="match status" value="1"/>
</dbReference>
<dbReference type="InterPro" id="IPR051572">
    <property type="entry name" value="VTC_Complex_Subunit"/>
</dbReference>
<dbReference type="Pfam" id="PF03105">
    <property type="entry name" value="SPX"/>
    <property type="match status" value="1"/>
</dbReference>
<comment type="subcellular location">
    <subcellularLocation>
        <location evidence="2">Vacuole membrane</location>
        <topology evidence="2">Multi-pass membrane protein</topology>
    </subcellularLocation>
</comment>
<dbReference type="InterPro" id="IPR003807">
    <property type="entry name" value="DUF202"/>
</dbReference>
<dbReference type="AlphaFoldDB" id="A0A9P6B2W7"/>
<evidence type="ECO:0000256" key="17">
    <source>
        <dbReference type="SAM" id="Phobius"/>
    </source>
</evidence>
<evidence type="ECO:0000256" key="10">
    <source>
        <dbReference type="ARBA" id="ARBA00061390"/>
    </source>
</evidence>
<gene>
    <name evidence="19" type="ORF">BS47DRAFT_1316097</name>
</gene>
<organism evidence="19 20">
    <name type="scientific">Hydnum rufescens UP504</name>
    <dbReference type="NCBI Taxonomy" id="1448309"/>
    <lineage>
        <taxon>Eukaryota</taxon>
        <taxon>Fungi</taxon>
        <taxon>Dikarya</taxon>
        <taxon>Basidiomycota</taxon>
        <taxon>Agaricomycotina</taxon>
        <taxon>Agaricomycetes</taxon>
        <taxon>Cantharellales</taxon>
        <taxon>Hydnaceae</taxon>
        <taxon>Hydnum</taxon>
    </lineage>
</organism>
<evidence type="ECO:0000256" key="15">
    <source>
        <dbReference type="SAM" id="Coils"/>
    </source>
</evidence>
<sequence>MKFGRKIKSSAYTEWKAQYINYDALKRLLKDRIDSHPWSDEDEGDFTDALETELEKIHAFQREKVAELSKRINDAETAVKRVVADYEEEEHHEPSPAHHNRDIEAGIPSDVISAADDAGSDDDDDDDMVSLLGLEEEFRRLEEEVATLVADVHDLALYTKLNFTGFMKIVKKHDKNTKRSLKTTFIQDYLDKRPFYKFNYDAIIVKLSKLYDLVRTRGHPVEGDASAGGSQSAFVRQTTKYWVHPDNLVHLKLAILRHLPVLVFNPDKEFEPKDSAITSIYFDNEDMELYLGRLEKTEGAEAIRLRWYGDMDVKTIFVERKTHREDWTGEKSVKARFPMKEDKVNAFIRGEYIMDDEFDELLRRGKKKESEVENMKQLANEVQYAILTRNLGPVMRTFYNRTAFQLPGDARVRISLDTELTMVREDNWDGRERSRNNWRRMDIGIDHPFPQLPEEDRELFPYGILEVKLQTQLGQEPPDWVRELVASHLVESIPKFSKFIHGCSTTLPNRVDLVPFWLPQMDTDIRKPDKGAMHIDRPHSTSQPPSQTPTNSTLSPALTPGGEDPPFGSYTEPVSEGEEDENMDVAPAKDEATHMKLPSGEVKEAVKFREALLQREAEVREKTNGKQRAKHINDTNDDTVFEGQEADVEGEDERTPFLRRRSSVPAGRPRNLSIDPLAPASAFDETFWSKVNEERPSSAKNQRNVTIEPVPEGSSLEDEEDLGSDTPERTEFVRSFRAEAGKRIAVPVRIEPKVIFANERTFLKWMHFSVIVGTIATTLLNFTRPDDGIGFISAAAFTVAALASIAYSGGVFVFRAYSMRARSADGWYYDKYGPTVLCVVLGACILVNLGLRLRQEVTGQNIQLF</sequence>
<keyword evidence="15" id="KW-0175">Coiled coil</keyword>
<feature type="compositionally biased region" description="Basic and acidic residues" evidence="16">
    <location>
        <begin position="525"/>
        <end position="539"/>
    </location>
</feature>
<evidence type="ECO:0000256" key="9">
    <source>
        <dbReference type="ARBA" id="ARBA00050204"/>
    </source>
</evidence>
<dbReference type="InterPro" id="IPR018966">
    <property type="entry name" value="VTC_domain"/>
</dbReference>
<keyword evidence="7 17" id="KW-1133">Transmembrane helix</keyword>
<keyword evidence="5" id="KW-0808">Transferase</keyword>
<evidence type="ECO:0000256" key="6">
    <source>
        <dbReference type="ARBA" id="ARBA00022692"/>
    </source>
</evidence>
<evidence type="ECO:0000256" key="11">
    <source>
        <dbReference type="ARBA" id="ARBA00067464"/>
    </source>
</evidence>
<keyword evidence="8 17" id="KW-0472">Membrane</keyword>
<evidence type="ECO:0000313" key="20">
    <source>
        <dbReference type="Proteomes" id="UP000886523"/>
    </source>
</evidence>
<dbReference type="Pfam" id="PF02656">
    <property type="entry name" value="DUF202"/>
    <property type="match status" value="1"/>
</dbReference>
<feature type="transmembrane region" description="Helical" evidence="17">
    <location>
        <begin position="789"/>
        <end position="812"/>
    </location>
</feature>
<dbReference type="InterPro" id="IPR042267">
    <property type="entry name" value="VTC_sf"/>
</dbReference>
<keyword evidence="20" id="KW-1185">Reference proteome</keyword>
<evidence type="ECO:0000256" key="1">
    <source>
        <dbReference type="ARBA" id="ARBA00001936"/>
    </source>
</evidence>
<dbReference type="GO" id="GO:0033254">
    <property type="term" value="C:vacuolar transporter chaperone complex"/>
    <property type="evidence" value="ECO:0007669"/>
    <property type="project" value="TreeGrafter"/>
</dbReference>
<evidence type="ECO:0000256" key="7">
    <source>
        <dbReference type="ARBA" id="ARBA00022989"/>
    </source>
</evidence>
<proteinExistence type="inferred from homology"/>
<comment type="similarity">
    <text evidence="10">Belongs to the VTC4 family.</text>
</comment>
<dbReference type="Gene3D" id="3.20.100.30">
    <property type="entry name" value="VTC, catalytic tunnel domain"/>
    <property type="match status" value="1"/>
</dbReference>
<dbReference type="GO" id="GO:0006799">
    <property type="term" value="P:polyphosphate biosynthetic process"/>
    <property type="evidence" value="ECO:0007669"/>
    <property type="project" value="UniProtKB-ARBA"/>
</dbReference>
<feature type="domain" description="SPX" evidence="18">
    <location>
        <begin position="1"/>
        <end position="187"/>
    </location>
</feature>
<protein>
    <recommendedName>
        <fullName evidence="11">Vacuolar transporter chaperone complex subunit 4</fullName>
        <ecNumber evidence="3">2.7.4.1</ecNumber>
    </recommendedName>
    <alternativeName>
        <fullName evidence="13">Polyphosphate kinase</fullName>
    </alternativeName>
    <alternativeName>
        <fullName evidence="12">SPX-dependent polyphosphate polymerase VTC subunit 4</fullName>
    </alternativeName>
    <alternativeName>
        <fullName evidence="14">Vacuolar membrane polyphosphate polymerase catalytic subunit</fullName>
    </alternativeName>
</protein>
<feature type="region of interest" description="Disordered" evidence="16">
    <location>
        <begin position="693"/>
        <end position="727"/>
    </location>
</feature>
<dbReference type="CDD" id="cd14480">
    <property type="entry name" value="SPX_VTC2_like"/>
    <property type="match status" value="1"/>
</dbReference>
<accession>A0A9P6B2W7</accession>
<dbReference type="Proteomes" id="UP000886523">
    <property type="component" value="Unassembled WGS sequence"/>
</dbReference>
<evidence type="ECO:0000313" key="19">
    <source>
        <dbReference type="EMBL" id="KAF9515311.1"/>
    </source>
</evidence>
<dbReference type="GO" id="GO:0000329">
    <property type="term" value="C:fungal-type vacuole membrane"/>
    <property type="evidence" value="ECO:0007669"/>
    <property type="project" value="TreeGrafter"/>
</dbReference>
<comment type="cofactor">
    <cofactor evidence="1">
        <name>Mn(2+)</name>
        <dbReference type="ChEBI" id="CHEBI:29035"/>
    </cofactor>
</comment>
<dbReference type="FunFam" id="3.20.100.30:FF:000001">
    <property type="entry name" value="Vacuolar transporter chaperone 4"/>
    <property type="match status" value="1"/>
</dbReference>
<evidence type="ECO:0000256" key="12">
    <source>
        <dbReference type="ARBA" id="ARBA00075894"/>
    </source>
</evidence>
<keyword evidence="4" id="KW-0926">Vacuole</keyword>
<name>A0A9P6B2W7_9AGAM</name>
<keyword evidence="6 17" id="KW-0812">Transmembrane</keyword>
<evidence type="ECO:0000256" key="3">
    <source>
        <dbReference type="ARBA" id="ARBA00012960"/>
    </source>
</evidence>
<dbReference type="InterPro" id="IPR004331">
    <property type="entry name" value="SPX_dom"/>
</dbReference>
<feature type="transmembrane region" description="Helical" evidence="17">
    <location>
        <begin position="832"/>
        <end position="851"/>
    </location>
</feature>
<dbReference type="EMBL" id="MU128951">
    <property type="protein sequence ID" value="KAF9515311.1"/>
    <property type="molecule type" value="Genomic_DNA"/>
</dbReference>
<reference evidence="19" key="1">
    <citation type="journal article" date="2020" name="Nat. Commun.">
        <title>Large-scale genome sequencing of mycorrhizal fungi provides insights into the early evolution of symbiotic traits.</title>
        <authorList>
            <person name="Miyauchi S."/>
            <person name="Kiss E."/>
            <person name="Kuo A."/>
            <person name="Drula E."/>
            <person name="Kohler A."/>
            <person name="Sanchez-Garcia M."/>
            <person name="Morin E."/>
            <person name="Andreopoulos B."/>
            <person name="Barry K.W."/>
            <person name="Bonito G."/>
            <person name="Buee M."/>
            <person name="Carver A."/>
            <person name="Chen C."/>
            <person name="Cichocki N."/>
            <person name="Clum A."/>
            <person name="Culley D."/>
            <person name="Crous P.W."/>
            <person name="Fauchery L."/>
            <person name="Girlanda M."/>
            <person name="Hayes R.D."/>
            <person name="Keri Z."/>
            <person name="LaButti K."/>
            <person name="Lipzen A."/>
            <person name="Lombard V."/>
            <person name="Magnuson J."/>
            <person name="Maillard F."/>
            <person name="Murat C."/>
            <person name="Nolan M."/>
            <person name="Ohm R.A."/>
            <person name="Pangilinan J."/>
            <person name="Pereira M.F."/>
            <person name="Perotto S."/>
            <person name="Peter M."/>
            <person name="Pfister S."/>
            <person name="Riley R."/>
            <person name="Sitrit Y."/>
            <person name="Stielow J.B."/>
            <person name="Szollosi G."/>
            <person name="Zifcakova L."/>
            <person name="Stursova M."/>
            <person name="Spatafora J.W."/>
            <person name="Tedersoo L."/>
            <person name="Vaario L.M."/>
            <person name="Yamada A."/>
            <person name="Yan M."/>
            <person name="Wang P."/>
            <person name="Xu J."/>
            <person name="Bruns T."/>
            <person name="Baldrian P."/>
            <person name="Vilgalys R."/>
            <person name="Dunand C."/>
            <person name="Henrissat B."/>
            <person name="Grigoriev I.V."/>
            <person name="Hibbett D."/>
            <person name="Nagy L.G."/>
            <person name="Martin F.M."/>
        </authorList>
    </citation>
    <scope>NUCLEOTIDE SEQUENCE</scope>
    <source>
        <strain evidence="19">UP504</strain>
    </source>
</reference>
<dbReference type="CDD" id="cd07751">
    <property type="entry name" value="PolyPPase_VTC4_like"/>
    <property type="match status" value="1"/>
</dbReference>
<evidence type="ECO:0000256" key="2">
    <source>
        <dbReference type="ARBA" id="ARBA00004128"/>
    </source>
</evidence>
<feature type="coiled-coil region" evidence="15">
    <location>
        <begin position="58"/>
        <end position="85"/>
    </location>
</feature>
<feature type="compositionally biased region" description="Low complexity" evidence="16">
    <location>
        <begin position="540"/>
        <end position="556"/>
    </location>
</feature>
<dbReference type="PANTHER" id="PTHR46140">
    <property type="entry name" value="VACUOLAR TRANSPORTER CHAPERONE 1-RELATED"/>
    <property type="match status" value="1"/>
</dbReference>
<feature type="region of interest" description="Disordered" evidence="16">
    <location>
        <begin position="525"/>
        <end position="583"/>
    </location>
</feature>
<dbReference type="EC" id="2.7.4.1" evidence="3"/>
<comment type="caution">
    <text evidence="19">The sequence shown here is derived from an EMBL/GenBank/DDBJ whole genome shotgun (WGS) entry which is preliminary data.</text>
</comment>
<dbReference type="GO" id="GO:0008976">
    <property type="term" value="F:polyphosphate kinase activity"/>
    <property type="evidence" value="ECO:0007669"/>
    <property type="project" value="UniProtKB-EC"/>
</dbReference>
<evidence type="ECO:0000256" key="13">
    <source>
        <dbReference type="ARBA" id="ARBA00080494"/>
    </source>
</evidence>
<dbReference type="PANTHER" id="PTHR46140:SF1">
    <property type="entry name" value="VACUOLAR TRANSPORTER CHAPERONE COMPLEX SUBUNIT 4-RELATED"/>
    <property type="match status" value="1"/>
</dbReference>
<evidence type="ECO:0000256" key="4">
    <source>
        <dbReference type="ARBA" id="ARBA00022554"/>
    </source>
</evidence>
<dbReference type="PROSITE" id="PS51382">
    <property type="entry name" value="SPX"/>
    <property type="match status" value="1"/>
</dbReference>
<dbReference type="OrthoDB" id="6493944at2759"/>